<dbReference type="OrthoDB" id="9968622at2"/>
<dbReference type="KEGG" id="fse:DI487_10670"/>
<feature type="signal peptide" evidence="1">
    <location>
        <begin position="1"/>
        <end position="20"/>
    </location>
</feature>
<name>A0A2U8QW53_9FLAO</name>
<protein>
    <recommendedName>
        <fullName evidence="4">Peptidylprolyl isomerase</fullName>
    </recommendedName>
</protein>
<dbReference type="AlphaFoldDB" id="A0A2U8QW53"/>
<proteinExistence type="predicted"/>
<evidence type="ECO:0000313" key="2">
    <source>
        <dbReference type="EMBL" id="AWM14271.1"/>
    </source>
</evidence>
<accession>A0A2U8QW53</accession>
<dbReference type="EMBL" id="CP029463">
    <property type="protein sequence ID" value="AWM14271.1"/>
    <property type="molecule type" value="Genomic_DNA"/>
</dbReference>
<keyword evidence="1" id="KW-0732">Signal</keyword>
<evidence type="ECO:0000256" key="1">
    <source>
        <dbReference type="SAM" id="SignalP"/>
    </source>
</evidence>
<organism evidence="2 3">
    <name type="scientific">Flavobacterium sediminis</name>
    <dbReference type="NCBI Taxonomy" id="2201181"/>
    <lineage>
        <taxon>Bacteria</taxon>
        <taxon>Pseudomonadati</taxon>
        <taxon>Bacteroidota</taxon>
        <taxon>Flavobacteriia</taxon>
        <taxon>Flavobacteriales</taxon>
        <taxon>Flavobacteriaceae</taxon>
        <taxon>Flavobacterium</taxon>
    </lineage>
</organism>
<dbReference type="Proteomes" id="UP000245429">
    <property type="component" value="Chromosome"/>
</dbReference>
<dbReference type="RefSeq" id="WP_109569631.1">
    <property type="nucleotide sequence ID" value="NZ_CP029463.1"/>
</dbReference>
<evidence type="ECO:0008006" key="4">
    <source>
        <dbReference type="Google" id="ProtNLM"/>
    </source>
</evidence>
<reference evidence="2 3" key="1">
    <citation type="submission" date="2018-05" db="EMBL/GenBank/DDBJ databases">
        <title>Flavobacterium sp. MEBiC07310.</title>
        <authorList>
            <person name="Baek K."/>
        </authorList>
    </citation>
    <scope>NUCLEOTIDE SEQUENCE [LARGE SCALE GENOMIC DNA]</scope>
    <source>
        <strain evidence="2 3">MEBiC07310</strain>
    </source>
</reference>
<gene>
    <name evidence="2" type="ORF">DI487_10670</name>
</gene>
<keyword evidence="3" id="KW-1185">Reference proteome</keyword>
<feature type="chain" id="PRO_5016160845" description="Peptidylprolyl isomerase" evidence="1">
    <location>
        <begin position="21"/>
        <end position="113"/>
    </location>
</feature>
<evidence type="ECO:0000313" key="3">
    <source>
        <dbReference type="Proteomes" id="UP000245429"/>
    </source>
</evidence>
<sequence>MKRIVMLVVLVFGFSLFSTAQESKKDSYTEKAKVESMEISKFLNVTDQSISDEITNVLAYKNEEMGENSPFGEERKIIFARHIETKLSALLTKEQLEKLKANKKLYNKAVGLE</sequence>